<name>A0A8B6F3I6_MYTGA</name>
<dbReference type="Proteomes" id="UP000596742">
    <property type="component" value="Unassembled WGS sequence"/>
</dbReference>
<gene>
    <name evidence="2" type="ORF">MGAL_10B055458</name>
</gene>
<dbReference type="Pfam" id="PF25508">
    <property type="entry name" value="TRPM2"/>
    <property type="match status" value="1"/>
</dbReference>
<protein>
    <recommendedName>
        <fullName evidence="1">TRPM-like domain-containing protein</fullName>
    </recommendedName>
</protein>
<keyword evidence="3" id="KW-1185">Reference proteome</keyword>
<proteinExistence type="predicted"/>
<dbReference type="EMBL" id="UYJE01006102">
    <property type="protein sequence ID" value="VDI42984.1"/>
    <property type="molecule type" value="Genomic_DNA"/>
</dbReference>
<evidence type="ECO:0000259" key="1">
    <source>
        <dbReference type="Pfam" id="PF25508"/>
    </source>
</evidence>
<dbReference type="AlphaFoldDB" id="A0A8B6F3I6"/>
<sequence length="89" mass="10156">MEREKTGDAKTSEDKSKTYSNVEYVNDTDLLILTILMNRKDCILQLLQEKEQHIIYAALFASALLKSLSKLAESEEQLELGTAYLENSR</sequence>
<comment type="caution">
    <text evidence="2">The sequence shown here is derived from an EMBL/GenBank/DDBJ whole genome shotgun (WGS) entry which is preliminary data.</text>
</comment>
<organism evidence="2 3">
    <name type="scientific">Mytilus galloprovincialis</name>
    <name type="common">Mediterranean mussel</name>
    <dbReference type="NCBI Taxonomy" id="29158"/>
    <lineage>
        <taxon>Eukaryota</taxon>
        <taxon>Metazoa</taxon>
        <taxon>Spiralia</taxon>
        <taxon>Lophotrochozoa</taxon>
        <taxon>Mollusca</taxon>
        <taxon>Bivalvia</taxon>
        <taxon>Autobranchia</taxon>
        <taxon>Pteriomorphia</taxon>
        <taxon>Mytilida</taxon>
        <taxon>Mytiloidea</taxon>
        <taxon>Mytilidae</taxon>
        <taxon>Mytilinae</taxon>
        <taxon>Mytilus</taxon>
    </lineage>
</organism>
<evidence type="ECO:0000313" key="3">
    <source>
        <dbReference type="Proteomes" id="UP000596742"/>
    </source>
</evidence>
<evidence type="ECO:0000313" key="2">
    <source>
        <dbReference type="EMBL" id="VDI42984.1"/>
    </source>
</evidence>
<reference evidence="2" key="1">
    <citation type="submission" date="2018-11" db="EMBL/GenBank/DDBJ databases">
        <authorList>
            <person name="Alioto T."/>
            <person name="Alioto T."/>
        </authorList>
    </citation>
    <scope>NUCLEOTIDE SEQUENCE</scope>
</reference>
<accession>A0A8B6F3I6</accession>
<feature type="domain" description="TRPM-like" evidence="1">
    <location>
        <begin position="9"/>
        <end position="77"/>
    </location>
</feature>
<dbReference type="InterPro" id="IPR057366">
    <property type="entry name" value="TRPM-like"/>
</dbReference>